<keyword evidence="3" id="KW-1185">Reference proteome</keyword>
<organism evidence="2 3">
    <name type="scientific">Sporolactobacillus terrae</name>
    <dbReference type="NCBI Taxonomy" id="269673"/>
    <lineage>
        <taxon>Bacteria</taxon>
        <taxon>Bacillati</taxon>
        <taxon>Bacillota</taxon>
        <taxon>Bacilli</taxon>
        <taxon>Bacillales</taxon>
        <taxon>Sporolactobacillaceae</taxon>
        <taxon>Sporolactobacillus</taxon>
    </lineage>
</organism>
<gene>
    <name evidence="2" type="ORF">C0674_14950</name>
</gene>
<evidence type="ECO:0000313" key="2">
    <source>
        <dbReference type="EMBL" id="QAA23780.1"/>
    </source>
</evidence>
<feature type="transmembrane region" description="Helical" evidence="1">
    <location>
        <begin position="165"/>
        <end position="187"/>
    </location>
</feature>
<dbReference type="EMBL" id="CP025688">
    <property type="protein sequence ID" value="QAA23780.1"/>
    <property type="molecule type" value="Genomic_DNA"/>
</dbReference>
<evidence type="ECO:0000256" key="1">
    <source>
        <dbReference type="SAM" id="Phobius"/>
    </source>
</evidence>
<dbReference type="RefSeq" id="WP_028978086.1">
    <property type="nucleotide sequence ID" value="NZ_CP025688.1"/>
</dbReference>
<reference evidence="2 3" key="1">
    <citation type="submission" date="2018-01" db="EMBL/GenBank/DDBJ databases">
        <title>Complete genome sequencing of Sporolactobacillus terrae DLG3.</title>
        <authorList>
            <person name="Nam Y.-D."/>
            <person name="Kang J."/>
            <person name="Chung W.-H."/>
        </authorList>
    </citation>
    <scope>NUCLEOTIDE SEQUENCE [LARGE SCALE GENOMIC DNA]</scope>
    <source>
        <strain evidence="2 3">DLG3</strain>
    </source>
</reference>
<name>A0ABX5QB25_9BACL</name>
<proteinExistence type="predicted"/>
<keyword evidence="1" id="KW-1133">Transmembrane helix</keyword>
<accession>A0ABX5QB25</accession>
<feature type="transmembrane region" description="Helical" evidence="1">
    <location>
        <begin position="20"/>
        <end position="44"/>
    </location>
</feature>
<keyword evidence="1" id="KW-0812">Transmembrane</keyword>
<sequence length="262" mass="30187">MLVAQLLTELKRAITFRNLFVWITIIALLPLVTFGIKMHGYVFLKPLDVFFAMLDGFIPLLFPILVIVIYLISFSQEQKNHFILFTRPRIPLNIYILSKGLINGFLTGAVIFFMAFLSFLFALYIEPHLKLIDYSTMSTMYRGEGRVVTFSQVLSLGSFTYGVCYSLWVSINAIVYATLAFLLMLLIKSTFLALSAPFLFYHVFNFVTGVFGVPQFSPISTLFPFNIEQQPLWTVLLPFIFLLFVLCVLFFTAIRHQEDWMI</sequence>
<feature type="transmembrane region" description="Helical" evidence="1">
    <location>
        <begin position="232"/>
        <end position="254"/>
    </location>
</feature>
<feature type="transmembrane region" description="Helical" evidence="1">
    <location>
        <begin position="199"/>
        <end position="220"/>
    </location>
</feature>
<feature type="transmembrane region" description="Helical" evidence="1">
    <location>
        <begin position="92"/>
        <end position="125"/>
    </location>
</feature>
<evidence type="ECO:0000313" key="3">
    <source>
        <dbReference type="Proteomes" id="UP000285882"/>
    </source>
</evidence>
<feature type="transmembrane region" description="Helical" evidence="1">
    <location>
        <begin position="50"/>
        <end position="72"/>
    </location>
</feature>
<dbReference type="Proteomes" id="UP000285882">
    <property type="component" value="Chromosome"/>
</dbReference>
<protein>
    <submittedName>
        <fullName evidence="2">ABC transporter permease</fullName>
    </submittedName>
</protein>
<keyword evidence="1" id="KW-0472">Membrane</keyword>